<dbReference type="EMBL" id="JAFJMO010000019">
    <property type="protein sequence ID" value="KAJ8249563.1"/>
    <property type="molecule type" value="Genomic_DNA"/>
</dbReference>
<keyword evidence="12" id="KW-1185">Reference proteome</keyword>
<protein>
    <recommendedName>
        <fullName evidence="10">SEFIR domain-containing protein</fullName>
    </recommendedName>
</protein>
<reference evidence="11" key="1">
    <citation type="journal article" date="2023" name="Science">
        <title>Genome structures resolve the early diversification of teleost fishes.</title>
        <authorList>
            <person name="Parey E."/>
            <person name="Louis A."/>
            <person name="Montfort J."/>
            <person name="Bouchez O."/>
            <person name="Roques C."/>
            <person name="Iampietro C."/>
            <person name="Lluch J."/>
            <person name="Castinel A."/>
            <person name="Donnadieu C."/>
            <person name="Desvignes T."/>
            <person name="Floi Bucao C."/>
            <person name="Jouanno E."/>
            <person name="Wen M."/>
            <person name="Mejri S."/>
            <person name="Dirks R."/>
            <person name="Jansen H."/>
            <person name="Henkel C."/>
            <person name="Chen W.J."/>
            <person name="Zahm M."/>
            <person name="Cabau C."/>
            <person name="Klopp C."/>
            <person name="Thompson A.W."/>
            <person name="Robinson-Rechavi M."/>
            <person name="Braasch I."/>
            <person name="Lecointre G."/>
            <person name="Bobe J."/>
            <person name="Postlethwait J.H."/>
            <person name="Berthelot C."/>
            <person name="Roest Crollius H."/>
            <person name="Guiguen Y."/>
        </authorList>
    </citation>
    <scope>NUCLEOTIDE SEQUENCE</scope>
    <source>
        <strain evidence="11">Concon-B</strain>
    </source>
</reference>
<evidence type="ECO:0000256" key="2">
    <source>
        <dbReference type="ARBA" id="ARBA00022475"/>
    </source>
</evidence>
<dbReference type="FunFam" id="3.40.50.11530:FF:000002">
    <property type="entry name" value="Interleukin 17 receptor A"/>
    <property type="match status" value="1"/>
</dbReference>
<sequence length="1178" mass="130155">MIAEEKRITMNLLHVIGHVFSLMAVVSSLRLMEWPPLNCTQEGLSCSANISGCSSPEWERPRYRTPTAPRDPQVQVSMRRDQGGDLVPVLSAKWSARMDGSIFALQGTKVLILKESSNQSICIYYVFHHKIKKMDNPQSEAWSFSVDGVVVEPGQTYLVSISNLPVPDKGHNKIDKTFTVPECSDPKIQETRVCQERGSLWEPNITWNVSPARAEISVRFNSGHFSEKYIVAIHCPDFKDSHTISQKNETSLNVTFAMGRWPKTCCSFDVVIQPCVIGCSGSCAHRVRFKTCIYDLGHSSGRALIVLFLGLLFGCGCFALCIKTLRGVRKPYPPDSGMDPPATPIPASPQESVQVSSPRKVLLIYSLDHPLYRDVVLKLCAFLRARCGTEVVLDLLDSAWLSAVGRMQWLDWQKQQIEKSSQKILVLCSRGVRAKWGAMCGGGRVQLREDLRSPMGDMLTPALSLIIPDFVHSSSFQKYMVAYFEDLSSEDDVPAPFNISIKYKLMKHFEELYFRILDQEKHQPGRVKRIEGIAQDEYFNCPSGRALRDAIEALQAHQLENPDWFEKECVGSEEEVAQSELEHPLLADVCRNPVLQCVPEITEGPPILLNEVEFSEEPRGVQALVPLVRPGGSVSTQQVHAGAGLRGSPLCCSRPAVGGPEVLQWSPRPSLSEGEPRANEALLQEPPAPMRNTCHFLGGAAAQSDPVESQEGALSPLSPALLRELEGLQASSLVGDVAPVPAWTRGTGPKAPQTRATSPVLTSGLRILDSPPLNCTQEGLGCRADINNCLDQGWLKPRKFTPTAPQNLTVTLQVRPDENGDLVPALDVNWAAQSDGSIKFLKGTEVNVLEMSINLNRCVRYTFPRITPRKSSPDKAWSFSLDRVLVEPGQQYVVSVSNLPKPNMGHDSYNVFKTITVPGCADARIRKTKKCVESGSLWRSNISLEMSKGQNGEAALIVGFSGSEFSEKYRVAVQCLHGNREHQPINKSNQTILKAAFALGKWPQTCCSFTVEIQPFFLHCRNDCIRRKTSAFNICLISPTVPPRVSVQSPLAVGLGVSCAVVLLCGLVCCRKLRTDPAFPLKDVQDTTSSPRKVLLIYSLDHPLYRDVVLKLCAFLRARCGTEVVLDLLDSAWLSAVGRMQWLDWQKQQIEKSSQKILVLCSRGVRAKWGAMCGGGCS</sequence>
<dbReference type="InterPro" id="IPR039465">
    <property type="entry name" value="IL-17_rcpt-like"/>
</dbReference>
<evidence type="ECO:0000256" key="1">
    <source>
        <dbReference type="ARBA" id="ARBA00004251"/>
    </source>
</evidence>
<dbReference type="Pfam" id="PF08357">
    <property type="entry name" value="SEFIR"/>
    <property type="match status" value="2"/>
</dbReference>
<dbReference type="Gene3D" id="3.40.50.11530">
    <property type="match status" value="2"/>
</dbReference>
<accession>A0A9Q1CV05</accession>
<dbReference type="Pfam" id="PF16556">
    <property type="entry name" value="IL17R_fnIII_D1"/>
    <property type="match status" value="2"/>
</dbReference>
<dbReference type="OrthoDB" id="5915222at2759"/>
<dbReference type="Proteomes" id="UP001152803">
    <property type="component" value="Unassembled WGS sequence"/>
</dbReference>
<keyword evidence="4" id="KW-0732">Signal</keyword>
<keyword evidence="3 9" id="KW-0812">Transmembrane</keyword>
<evidence type="ECO:0000256" key="5">
    <source>
        <dbReference type="ARBA" id="ARBA00022989"/>
    </source>
</evidence>
<dbReference type="InterPro" id="IPR032356">
    <property type="entry name" value="IL17R_A/B_N"/>
</dbReference>
<dbReference type="PANTHER" id="PTHR15583">
    <property type="entry name" value="INTERLEUKIN-17 RECEPTOR"/>
    <property type="match status" value="1"/>
</dbReference>
<dbReference type="GO" id="GO:0030368">
    <property type="term" value="F:interleukin-17 receptor activity"/>
    <property type="evidence" value="ECO:0007669"/>
    <property type="project" value="InterPro"/>
</dbReference>
<evidence type="ECO:0000256" key="6">
    <source>
        <dbReference type="ARBA" id="ARBA00023136"/>
    </source>
</evidence>
<evidence type="ECO:0000256" key="9">
    <source>
        <dbReference type="SAM" id="Phobius"/>
    </source>
</evidence>
<dbReference type="PROSITE" id="PS51534">
    <property type="entry name" value="SEFIR"/>
    <property type="match status" value="2"/>
</dbReference>
<gene>
    <name evidence="11" type="ORF">COCON_G00227790</name>
</gene>
<comment type="subcellular location">
    <subcellularLocation>
        <location evidence="1">Cell membrane</location>
        <topology evidence="1">Single-pass type I membrane protein</topology>
    </subcellularLocation>
</comment>
<dbReference type="PANTHER" id="PTHR15583:SF13">
    <property type="entry name" value="INTERLEUKIN-17 RECEPTOR A"/>
    <property type="match status" value="1"/>
</dbReference>
<dbReference type="Gene3D" id="2.60.40.2150">
    <property type="entry name" value="Interleukin-17 receptor A/B, fibronectin-III-like domain 2"/>
    <property type="match status" value="2"/>
</dbReference>
<feature type="domain" description="SEFIR" evidence="10">
    <location>
        <begin position="1091"/>
        <end position="1178"/>
    </location>
</feature>
<dbReference type="InterPro" id="IPR043046">
    <property type="entry name" value="IL17RA/B_FnIII-like_2_sf"/>
</dbReference>
<evidence type="ECO:0000313" key="11">
    <source>
        <dbReference type="EMBL" id="KAJ8249563.1"/>
    </source>
</evidence>
<keyword evidence="2" id="KW-1003">Cell membrane</keyword>
<feature type="transmembrane region" description="Helical" evidence="9">
    <location>
        <begin position="303"/>
        <end position="322"/>
    </location>
</feature>
<keyword evidence="5 9" id="KW-1133">Transmembrane helix</keyword>
<evidence type="ECO:0000256" key="8">
    <source>
        <dbReference type="ARBA" id="ARBA00023180"/>
    </source>
</evidence>
<name>A0A9Q1CV05_CONCO</name>
<evidence type="ECO:0000259" key="10">
    <source>
        <dbReference type="PROSITE" id="PS51534"/>
    </source>
</evidence>
<keyword evidence="8" id="KW-0325">Glycoprotein</keyword>
<dbReference type="Pfam" id="PF16578">
    <property type="entry name" value="IL17R_fnIII_D2"/>
    <property type="match status" value="1"/>
</dbReference>
<dbReference type="AlphaFoldDB" id="A0A9Q1CV05"/>
<comment type="caution">
    <text evidence="11">The sequence shown here is derived from an EMBL/GenBank/DDBJ whole genome shotgun (WGS) entry which is preliminary data.</text>
</comment>
<organism evidence="11 12">
    <name type="scientific">Conger conger</name>
    <name type="common">Conger eel</name>
    <name type="synonym">Muraena conger</name>
    <dbReference type="NCBI Taxonomy" id="82655"/>
    <lineage>
        <taxon>Eukaryota</taxon>
        <taxon>Metazoa</taxon>
        <taxon>Chordata</taxon>
        <taxon>Craniata</taxon>
        <taxon>Vertebrata</taxon>
        <taxon>Euteleostomi</taxon>
        <taxon>Actinopterygii</taxon>
        <taxon>Neopterygii</taxon>
        <taxon>Teleostei</taxon>
        <taxon>Anguilliformes</taxon>
        <taxon>Congridae</taxon>
        <taxon>Conger</taxon>
    </lineage>
</organism>
<dbReference type="Gene3D" id="2.60.40.2160">
    <property type="entry name" value="Interleukin-17 receptor A/B, fibronectin-III-like domain 1"/>
    <property type="match status" value="2"/>
</dbReference>
<feature type="domain" description="SEFIR" evidence="10">
    <location>
        <begin position="358"/>
        <end position="514"/>
    </location>
</feature>
<evidence type="ECO:0000256" key="4">
    <source>
        <dbReference type="ARBA" id="ARBA00022729"/>
    </source>
</evidence>
<keyword evidence="6 9" id="KW-0472">Membrane</keyword>
<dbReference type="InterPro" id="IPR038683">
    <property type="entry name" value="IL17RA/B_FnIII-like_1_sf"/>
</dbReference>
<proteinExistence type="predicted"/>
<evidence type="ECO:0000313" key="12">
    <source>
        <dbReference type="Proteomes" id="UP001152803"/>
    </source>
</evidence>
<dbReference type="GO" id="GO:0005886">
    <property type="term" value="C:plasma membrane"/>
    <property type="evidence" value="ECO:0007669"/>
    <property type="project" value="UniProtKB-SubCell"/>
</dbReference>
<evidence type="ECO:0000256" key="3">
    <source>
        <dbReference type="ARBA" id="ARBA00022692"/>
    </source>
</evidence>
<dbReference type="InterPro" id="IPR013568">
    <property type="entry name" value="SEFIR_dom"/>
</dbReference>
<keyword evidence="7" id="KW-0675">Receptor</keyword>
<evidence type="ECO:0000256" key="7">
    <source>
        <dbReference type="ARBA" id="ARBA00023170"/>
    </source>
</evidence>